<protein>
    <recommendedName>
        <fullName evidence="10">Potassium transporter</fullName>
    </recommendedName>
</protein>
<comment type="subcellular location">
    <subcellularLocation>
        <location evidence="1 10">Membrane</location>
        <topology evidence="1 10">Multi-pass membrane protein</topology>
    </subcellularLocation>
</comment>
<evidence type="ECO:0000259" key="13">
    <source>
        <dbReference type="Pfam" id="PF22776"/>
    </source>
</evidence>
<feature type="transmembrane region" description="Helical" evidence="10">
    <location>
        <begin position="110"/>
        <end position="131"/>
    </location>
</feature>
<keyword evidence="5 10" id="KW-0812">Transmembrane</keyword>
<evidence type="ECO:0000256" key="5">
    <source>
        <dbReference type="ARBA" id="ARBA00022692"/>
    </source>
</evidence>
<feature type="domain" description="K+ potassium transporter integral membrane" evidence="12">
    <location>
        <begin position="78"/>
        <end position="561"/>
    </location>
</feature>
<dbReference type="PANTHER" id="PTHR30540">
    <property type="entry name" value="OSMOTIC STRESS POTASSIUM TRANSPORTER"/>
    <property type="match status" value="1"/>
</dbReference>
<dbReference type="KEGG" id="pda:103695823"/>
<dbReference type="RefSeq" id="XP_017702526.2">
    <property type="nucleotide sequence ID" value="XM_017847037.3"/>
</dbReference>
<dbReference type="PANTHER" id="PTHR30540:SF106">
    <property type="entry name" value="POTASSIUM TRANSPORTER 26"/>
    <property type="match status" value="1"/>
</dbReference>
<comment type="similarity">
    <text evidence="2 10">Belongs to the HAK/KUP transporter (TC 2.A.72.3) family.</text>
</comment>
<dbReference type="InterPro" id="IPR053952">
    <property type="entry name" value="K_trans_C"/>
</dbReference>
<dbReference type="GO" id="GO:0015079">
    <property type="term" value="F:potassium ion transmembrane transporter activity"/>
    <property type="evidence" value="ECO:0007669"/>
    <property type="project" value="UniProtKB-UniRule"/>
</dbReference>
<feature type="transmembrane region" description="Helical" evidence="10">
    <location>
        <begin position="269"/>
        <end position="289"/>
    </location>
</feature>
<reference evidence="15" key="1">
    <citation type="submission" date="2025-08" db="UniProtKB">
        <authorList>
            <consortium name="RefSeq"/>
        </authorList>
    </citation>
    <scope>IDENTIFICATION</scope>
    <source>
        <tissue evidence="15">Young leaves</tissue>
    </source>
</reference>
<organism evidence="14 15">
    <name type="scientific">Phoenix dactylifera</name>
    <name type="common">Date palm</name>
    <dbReference type="NCBI Taxonomy" id="42345"/>
    <lineage>
        <taxon>Eukaryota</taxon>
        <taxon>Viridiplantae</taxon>
        <taxon>Streptophyta</taxon>
        <taxon>Embryophyta</taxon>
        <taxon>Tracheophyta</taxon>
        <taxon>Spermatophyta</taxon>
        <taxon>Magnoliopsida</taxon>
        <taxon>Liliopsida</taxon>
        <taxon>Arecaceae</taxon>
        <taxon>Coryphoideae</taxon>
        <taxon>Phoeniceae</taxon>
        <taxon>Phoenix</taxon>
    </lineage>
</organism>
<feature type="region of interest" description="Disordered" evidence="11">
    <location>
        <begin position="1"/>
        <end position="31"/>
    </location>
</feature>
<dbReference type="OrthoDB" id="504708at2759"/>
<evidence type="ECO:0000256" key="11">
    <source>
        <dbReference type="SAM" id="MobiDB-lite"/>
    </source>
</evidence>
<feature type="transmembrane region" description="Helical" evidence="10">
    <location>
        <begin position="525"/>
        <end position="543"/>
    </location>
</feature>
<feature type="transmembrane region" description="Helical" evidence="10">
    <location>
        <begin position="443"/>
        <end position="462"/>
    </location>
</feature>
<gene>
    <name evidence="15" type="primary">LOC103695823</name>
</gene>
<feature type="transmembrane region" description="Helical" evidence="10">
    <location>
        <begin position="315"/>
        <end position="334"/>
    </location>
</feature>
<dbReference type="GeneID" id="103695823"/>
<keyword evidence="14" id="KW-1185">Reference proteome</keyword>
<dbReference type="InterPro" id="IPR053951">
    <property type="entry name" value="K_trans_N"/>
</dbReference>
<evidence type="ECO:0000256" key="8">
    <source>
        <dbReference type="ARBA" id="ARBA00023065"/>
    </source>
</evidence>
<feature type="transmembrane region" description="Helical" evidence="10">
    <location>
        <begin position="196"/>
        <end position="218"/>
    </location>
</feature>
<dbReference type="NCBIfam" id="TIGR00794">
    <property type="entry name" value="kup"/>
    <property type="match status" value="1"/>
</dbReference>
<feature type="transmembrane region" description="Helical" evidence="10">
    <location>
        <begin position="495"/>
        <end position="513"/>
    </location>
</feature>
<feature type="transmembrane region" description="Helical" evidence="10">
    <location>
        <begin position="388"/>
        <end position="413"/>
    </location>
</feature>
<evidence type="ECO:0000259" key="12">
    <source>
        <dbReference type="Pfam" id="PF02705"/>
    </source>
</evidence>
<evidence type="ECO:0000256" key="9">
    <source>
        <dbReference type="ARBA" id="ARBA00023136"/>
    </source>
</evidence>
<keyword evidence="7 10" id="KW-1133">Transmembrane helix</keyword>
<dbReference type="GO" id="GO:0016020">
    <property type="term" value="C:membrane"/>
    <property type="evidence" value="ECO:0007669"/>
    <property type="project" value="UniProtKB-SubCell"/>
</dbReference>
<evidence type="ECO:0000256" key="10">
    <source>
        <dbReference type="RuleBase" id="RU321113"/>
    </source>
</evidence>
<proteinExistence type="inferred from homology"/>
<evidence type="ECO:0000256" key="1">
    <source>
        <dbReference type="ARBA" id="ARBA00004141"/>
    </source>
</evidence>
<keyword evidence="8 10" id="KW-0406">Ion transport</keyword>
<evidence type="ECO:0000256" key="3">
    <source>
        <dbReference type="ARBA" id="ARBA00022448"/>
    </source>
</evidence>
<evidence type="ECO:0000256" key="2">
    <source>
        <dbReference type="ARBA" id="ARBA00008440"/>
    </source>
</evidence>
<feature type="domain" description="K+ potassium transporter C-terminal" evidence="13">
    <location>
        <begin position="573"/>
        <end position="739"/>
    </location>
</feature>
<feature type="transmembrane region" description="Helical" evidence="10">
    <location>
        <begin position="238"/>
        <end position="257"/>
    </location>
</feature>
<feature type="transmembrane region" description="Helical" evidence="10">
    <location>
        <begin position="346"/>
        <end position="368"/>
    </location>
</feature>
<keyword evidence="4 10" id="KW-0633">Potassium transport</keyword>
<evidence type="ECO:0000256" key="7">
    <source>
        <dbReference type="ARBA" id="ARBA00022989"/>
    </source>
</evidence>
<keyword evidence="3" id="KW-0813">Transport</keyword>
<name>A0A8B7MXC6_PHODC</name>
<dbReference type="Pfam" id="PF22776">
    <property type="entry name" value="K_trans_C"/>
    <property type="match status" value="1"/>
</dbReference>
<evidence type="ECO:0000313" key="15">
    <source>
        <dbReference type="RefSeq" id="XP_017702526.2"/>
    </source>
</evidence>
<feature type="transmembrane region" description="Helical" evidence="10">
    <location>
        <begin position="69"/>
        <end position="90"/>
    </location>
</feature>
<feature type="compositionally biased region" description="Acidic residues" evidence="11">
    <location>
        <begin position="11"/>
        <end position="24"/>
    </location>
</feature>
<comment type="function">
    <text evidence="10">Potassium transporter.</text>
</comment>
<dbReference type="InterPro" id="IPR003855">
    <property type="entry name" value="K+_transporter"/>
</dbReference>
<evidence type="ECO:0000256" key="4">
    <source>
        <dbReference type="ARBA" id="ARBA00022538"/>
    </source>
</evidence>
<dbReference type="AlphaFoldDB" id="A0A8B7MXC6"/>
<evidence type="ECO:0000313" key="14">
    <source>
        <dbReference type="Proteomes" id="UP000228380"/>
    </source>
</evidence>
<keyword evidence="9 10" id="KW-0472">Membrane</keyword>
<dbReference type="Proteomes" id="UP000228380">
    <property type="component" value="Unplaced"/>
</dbReference>
<evidence type="ECO:0000256" key="6">
    <source>
        <dbReference type="ARBA" id="ARBA00022958"/>
    </source>
</evidence>
<keyword evidence="6 10" id="KW-0630">Potassium</keyword>
<accession>A0A8B7MXC6</accession>
<sequence>MKEARGGEAIVDIDDGNPNEDGEQEAAREGGKAVVYIESRSPKKGGEQARRILSFGNTYKIPKRQRTNFTWMQTLLLSYQSLGVVYGDIGTSPLYVFSSITLRNPAEEDILGILSLIFWTLTMLGLIKYVVTVLHADDHGEGGTFALYSLLRQNIHFKGKMIMPSTRLDSDINLRYHSKGSGLQSKAQKFLEKNSIAQIVITVIVLLGTCMVIGDGALTPAISVLSAVQGIQSRSSKITQDIVVILSVVILLILFLFQRYGTSKVSFSFSPMMLLWFGFTASIGVYNIIKFYPSVLKALSPHYIYYYFARNHTKGWELLGSIALCITGAEAMFADLGHFNKNAIQLAFSTLVYPALILAYAGEAAFLIKNPEKISTAFYSSVPEPIFWPMFVVATLAAIVASQALISASFSIIRQSMALGYFPRVTMRHTSDKYEGQVYSPEVNYFLMIACILLTVGFKGGAEIGNAFGVAVIWVMLITTFLMAVVMLVIWETNVFLVLLFLMVFIGIEGVYMTSLLHKVSQGGWVPFAISAFFLVITLSWTYGRSKKSEYEAVKKMDSVEFNQLVACSTRVSGICFFCTDLIHGIPPIVRHYVQHVSSLRKVMVFVTVRILPVRSVLPEERFLVAKLGSEGVYRCLVQYGYMDKHSMEGEEYIASVVSSLKEIAEDAQESEMLDSALNSGAMFVLGRIILQASQSSGWWRHFVINNLYRFLQKNFRSTVATLRIPPRKILQVGMVYEI</sequence>
<feature type="transmembrane region" description="Helical" evidence="10">
    <location>
        <begin position="468"/>
        <end position="490"/>
    </location>
</feature>
<dbReference type="Pfam" id="PF02705">
    <property type="entry name" value="K_trans"/>
    <property type="match status" value="1"/>
</dbReference>